<name>A0A7Y7WEF1_9PSED</name>
<gene>
    <name evidence="2" type="ORF">HX829_15600</name>
</gene>
<comment type="caution">
    <text evidence="2">The sequence shown here is derived from an EMBL/GenBank/DDBJ whole genome shotgun (WGS) entry which is preliminary data.</text>
</comment>
<accession>A0A7Y7WEF1</accession>
<organism evidence="2 3">
    <name type="scientific">Pseudomonas gingeri</name>
    <dbReference type="NCBI Taxonomy" id="117681"/>
    <lineage>
        <taxon>Bacteria</taxon>
        <taxon>Pseudomonadati</taxon>
        <taxon>Pseudomonadota</taxon>
        <taxon>Gammaproteobacteria</taxon>
        <taxon>Pseudomonadales</taxon>
        <taxon>Pseudomonadaceae</taxon>
        <taxon>Pseudomonas</taxon>
    </lineage>
</organism>
<dbReference type="EMBL" id="JACAPU010000016">
    <property type="protein sequence ID" value="NWB47915.1"/>
    <property type="molecule type" value="Genomic_DNA"/>
</dbReference>
<evidence type="ECO:0000313" key="2">
    <source>
        <dbReference type="EMBL" id="NWB47915.1"/>
    </source>
</evidence>
<sequence length="371" mass="40745">MKRDVEHVIRQSNHSVSRLLFTLSILQKILSLMPRPIFFLSVIAVSAASHAQAALEGVWQGQLGSSKITACFNPENSGQNGSYYYNRYLAPIQLSRSSVPGEWREAGKGGGTTGTWSIDTPSDTAITGTWRSPKDGTALPVVLHRIEPSEASKDCGSDAFVNSLETTNGVTTIEKFSENGHPYTVATKAGQKTLVLSGNNSVAIRKINNAIAKIAHIPDGVKIFNQERRKSLADHAQPYTSEILVRPTYWAAHWVTVQFYHWQTGYGASGISYVFHTWNLDTGEEVDPWSWIGSQSKLSAWLKEHTNLGPECAEQQSGHGALELLFNEKGITLMEEATGGDCDLEYFLSWQDLKPMLSAKGNAAFASLQIK</sequence>
<protein>
    <submittedName>
        <fullName evidence="2">Uncharacterized protein</fullName>
    </submittedName>
</protein>
<proteinExistence type="predicted"/>
<evidence type="ECO:0000256" key="1">
    <source>
        <dbReference type="SAM" id="MobiDB-lite"/>
    </source>
</evidence>
<reference evidence="2 3" key="1">
    <citation type="submission" date="2020-04" db="EMBL/GenBank/DDBJ databases">
        <title>Molecular characterization of pseudomonads from Agaricus bisporus reveal novel blotch 2 pathogens in Western Europe.</title>
        <authorList>
            <person name="Taparia T."/>
            <person name="Krijger M."/>
            <person name="Haynes E."/>
            <person name="Elpinstone J.G."/>
            <person name="Noble R."/>
            <person name="Van Der Wolf J."/>
        </authorList>
    </citation>
    <scope>NUCLEOTIDE SEQUENCE [LARGE SCALE GENOMIC DNA]</scope>
    <source>
        <strain evidence="2 3">F1001</strain>
    </source>
</reference>
<dbReference type="Proteomes" id="UP000582981">
    <property type="component" value="Unassembled WGS sequence"/>
</dbReference>
<dbReference type="AlphaFoldDB" id="A0A7Y7WEF1"/>
<dbReference type="RefSeq" id="WP_177144469.1">
    <property type="nucleotide sequence ID" value="NZ_JACAPU010000016.1"/>
</dbReference>
<evidence type="ECO:0000313" key="3">
    <source>
        <dbReference type="Proteomes" id="UP000582981"/>
    </source>
</evidence>
<feature type="region of interest" description="Disordered" evidence="1">
    <location>
        <begin position="101"/>
        <end position="120"/>
    </location>
</feature>